<evidence type="ECO:0000256" key="2">
    <source>
        <dbReference type="SAM" id="Phobius"/>
    </source>
</evidence>
<dbReference type="Ensembl" id="ENSSSCT00000060178.2">
    <property type="protein sequence ID" value="ENSSSCP00000075376.1"/>
    <property type="gene ID" value="ENSSSCG00000037320.3"/>
</dbReference>
<dbReference type="GO" id="GO:0008139">
    <property type="term" value="F:nuclear localization sequence binding"/>
    <property type="evidence" value="ECO:0000318"/>
    <property type="project" value="GO_Central"/>
</dbReference>
<dbReference type="GO" id="GO:0006405">
    <property type="term" value="P:RNA export from nucleus"/>
    <property type="evidence" value="ECO:0000318"/>
    <property type="project" value="GO_Central"/>
</dbReference>
<reference evidence="3" key="3">
    <citation type="submission" date="2025-09" db="UniProtKB">
        <authorList>
            <consortium name="Ensembl"/>
        </authorList>
    </citation>
    <scope>IDENTIFICATION</scope>
</reference>
<feature type="compositionally biased region" description="Polar residues" evidence="1">
    <location>
        <begin position="569"/>
        <end position="583"/>
    </location>
</feature>
<evidence type="ECO:0008006" key="5">
    <source>
        <dbReference type="Google" id="ProtNLM"/>
    </source>
</evidence>
<feature type="compositionally biased region" description="Basic and acidic residues" evidence="1">
    <location>
        <begin position="381"/>
        <end position="392"/>
    </location>
</feature>
<dbReference type="PANTHER" id="PTHR23193:SF5">
    <property type="entry name" value="NUCLEAR ENVELOPE PORE MEMBRANE PROTEIN POM 121C-RELATED"/>
    <property type="match status" value="1"/>
</dbReference>
<dbReference type="PANTHER" id="PTHR23193">
    <property type="entry name" value="NUCLEAR PORE COMPLEX PROTEIN NUP"/>
    <property type="match status" value="1"/>
</dbReference>
<feature type="compositionally biased region" description="Basic and acidic residues" evidence="1">
    <location>
        <begin position="266"/>
        <end position="277"/>
    </location>
</feature>
<proteinExistence type="predicted"/>
<dbReference type="GO" id="GO:0006606">
    <property type="term" value="P:protein import into nucleus"/>
    <property type="evidence" value="ECO:0000318"/>
    <property type="project" value="GO_Central"/>
</dbReference>
<keyword evidence="2" id="KW-0812">Transmembrane</keyword>
<dbReference type="GO" id="GO:0005643">
    <property type="term" value="C:nuclear pore"/>
    <property type="evidence" value="ECO:0000318"/>
    <property type="project" value="GO_Central"/>
</dbReference>
<keyword evidence="4" id="KW-1185">Reference proteome</keyword>
<name>A0A8W4F7V8_PIG</name>
<feature type="region of interest" description="Disordered" evidence="1">
    <location>
        <begin position="990"/>
        <end position="1016"/>
    </location>
</feature>
<feature type="region of interest" description="Disordered" evidence="1">
    <location>
        <begin position="488"/>
        <end position="625"/>
    </location>
</feature>
<dbReference type="Reactome" id="R-SSC-3108214">
    <property type="pathway name" value="SUMOylation of DNA damage response and repair proteins"/>
</dbReference>
<dbReference type="GeneTree" id="ENSGT00940000153253"/>
<feature type="region of interest" description="Disordered" evidence="1">
    <location>
        <begin position="112"/>
        <end position="145"/>
    </location>
</feature>
<dbReference type="Reactome" id="R-SSC-5578749">
    <property type="pathway name" value="Transcriptional regulation by small RNAs"/>
</dbReference>
<feature type="compositionally biased region" description="Low complexity" evidence="1">
    <location>
        <begin position="928"/>
        <end position="941"/>
    </location>
</feature>
<feature type="region of interest" description="Disordered" evidence="1">
    <location>
        <begin position="1089"/>
        <end position="1156"/>
    </location>
</feature>
<feature type="transmembrane region" description="Helical" evidence="2">
    <location>
        <begin position="20"/>
        <end position="47"/>
    </location>
</feature>
<evidence type="ECO:0000256" key="1">
    <source>
        <dbReference type="SAM" id="MobiDB-lite"/>
    </source>
</evidence>
<feature type="compositionally biased region" description="Polar residues" evidence="1">
    <location>
        <begin position="502"/>
        <end position="518"/>
    </location>
</feature>
<feature type="compositionally biased region" description="Polar residues" evidence="1">
    <location>
        <begin position="595"/>
        <end position="607"/>
    </location>
</feature>
<feature type="compositionally biased region" description="Polar residues" evidence="1">
    <location>
        <begin position="341"/>
        <end position="353"/>
    </location>
</feature>
<reference evidence="3" key="2">
    <citation type="submission" date="2025-08" db="UniProtKB">
        <authorList>
            <consortium name="Ensembl"/>
        </authorList>
    </citation>
    <scope>IDENTIFICATION</scope>
</reference>
<feature type="compositionally biased region" description="Low complexity" evidence="1">
    <location>
        <begin position="672"/>
        <end position="690"/>
    </location>
</feature>
<dbReference type="Reactome" id="R-SSC-159231">
    <property type="pathway name" value="Transport of Mature mRNA Derived from an Intronless Transcript"/>
</dbReference>
<dbReference type="GO" id="GO:0017056">
    <property type="term" value="F:structural constituent of nuclear pore"/>
    <property type="evidence" value="ECO:0000318"/>
    <property type="project" value="GO_Central"/>
</dbReference>
<feature type="region of interest" description="Disordered" evidence="1">
    <location>
        <begin position="1035"/>
        <end position="1055"/>
    </location>
</feature>
<accession>A0A8W4F7V8</accession>
<dbReference type="Pfam" id="PF15229">
    <property type="entry name" value="POM121"/>
    <property type="match status" value="1"/>
</dbReference>
<feature type="region of interest" description="Disordered" evidence="1">
    <location>
        <begin position="210"/>
        <end position="239"/>
    </location>
</feature>
<dbReference type="Reactome" id="R-SSC-4551638">
    <property type="pathway name" value="SUMOylation of chromatin organization proteins"/>
</dbReference>
<feature type="region of interest" description="Disordered" evidence="1">
    <location>
        <begin position="800"/>
        <end position="838"/>
    </location>
</feature>
<evidence type="ECO:0000313" key="4">
    <source>
        <dbReference type="Proteomes" id="UP000008227"/>
    </source>
</evidence>
<dbReference type="InterPro" id="IPR026054">
    <property type="entry name" value="Nucleoporin"/>
</dbReference>
<feature type="compositionally biased region" description="Low complexity" evidence="1">
    <location>
        <begin position="990"/>
        <end position="1013"/>
    </location>
</feature>
<feature type="compositionally biased region" description="Low complexity" evidence="1">
    <location>
        <begin position="321"/>
        <end position="330"/>
    </location>
</feature>
<feature type="region of interest" description="Disordered" evidence="1">
    <location>
        <begin position="254"/>
        <end position="460"/>
    </location>
</feature>
<feature type="region of interest" description="Disordered" evidence="1">
    <location>
        <begin position="875"/>
        <end position="905"/>
    </location>
</feature>
<feature type="region of interest" description="Disordered" evidence="1">
    <location>
        <begin position="638"/>
        <end position="697"/>
    </location>
</feature>
<dbReference type="GlyGen" id="A0A8W4F7V8">
    <property type="glycosylation" value="4 sites"/>
</dbReference>
<dbReference type="AlphaFoldDB" id="A0A8W4F7V8"/>
<protein>
    <recommendedName>
        <fullName evidence="5">Nuclear envelope pore membrane protein POM 121C</fullName>
    </recommendedName>
</protein>
<dbReference type="Reactome" id="R-SSC-3301854">
    <property type="pathway name" value="Nuclear Pore Complex (NPC) Disassembly"/>
</dbReference>
<feature type="compositionally biased region" description="Polar residues" evidence="1">
    <location>
        <begin position="882"/>
        <end position="895"/>
    </location>
</feature>
<dbReference type="Reactome" id="R-SSC-4615885">
    <property type="pathway name" value="SUMOylation of DNA replication proteins"/>
</dbReference>
<dbReference type="Proteomes" id="UP000008227">
    <property type="component" value="Unassembled WGS sequence"/>
</dbReference>
<dbReference type="Reactome" id="R-SSC-159227">
    <property type="pathway name" value="Transport of the SLBP independent Mature mRNA"/>
</dbReference>
<feature type="region of interest" description="Disordered" evidence="1">
    <location>
        <begin position="928"/>
        <end position="949"/>
    </location>
</feature>
<dbReference type="Reactome" id="R-SSC-4570464">
    <property type="pathway name" value="SUMOylation of RNA binding proteins"/>
</dbReference>
<dbReference type="Reactome" id="R-SSC-159236">
    <property type="pathway name" value="Transport of Mature mRNA derived from an Intron-Containing Transcript"/>
</dbReference>
<dbReference type="Reactome" id="R-SSC-191859">
    <property type="pathway name" value="snRNP Assembly"/>
</dbReference>
<organism evidence="3 4">
    <name type="scientific">Sus scrofa</name>
    <name type="common">Pig</name>
    <dbReference type="NCBI Taxonomy" id="9823"/>
    <lineage>
        <taxon>Eukaryota</taxon>
        <taxon>Metazoa</taxon>
        <taxon>Chordata</taxon>
        <taxon>Craniata</taxon>
        <taxon>Vertebrata</taxon>
        <taxon>Euteleostomi</taxon>
        <taxon>Mammalia</taxon>
        <taxon>Eutheria</taxon>
        <taxon>Laurasiatheria</taxon>
        <taxon>Artiodactyla</taxon>
        <taxon>Suina</taxon>
        <taxon>Suidae</taxon>
        <taxon>Sus</taxon>
    </lineage>
</organism>
<dbReference type="Reactome" id="R-SSC-4085377">
    <property type="pathway name" value="SUMOylation of SUMOylation proteins"/>
</dbReference>
<evidence type="ECO:0000313" key="3">
    <source>
        <dbReference type="Ensembl" id="ENSSSCP00000075376.1"/>
    </source>
</evidence>
<feature type="compositionally biased region" description="Low complexity" evidence="1">
    <location>
        <begin position="362"/>
        <end position="375"/>
    </location>
</feature>
<keyword evidence="2" id="KW-1133">Transmembrane helix</keyword>
<dbReference type="Reactome" id="R-SSC-3232142">
    <property type="pathway name" value="SUMOylation of ubiquitinylation proteins"/>
</dbReference>
<feature type="compositionally biased region" description="Low complexity" evidence="1">
    <location>
        <begin position="216"/>
        <end position="237"/>
    </location>
</feature>
<feature type="compositionally biased region" description="Low complexity" evidence="1">
    <location>
        <begin position="1097"/>
        <end position="1118"/>
    </location>
</feature>
<keyword evidence="2" id="KW-0472">Membrane</keyword>
<sequence>VSAAAAVTAGGTLGLWAGGLVLYLVPAGVAVTLAWLAVGATAVWWGLRREPPRFTRLPNLAGSEGALPWNTAHLASGVVSSKRKSPRASAPLPRTWTRAHLFLMGNYLGKPAPRSLPPPRRPYPRGSYSPSLPTPLPRPSRRTALRGCGPVAHRFVITPRRRYPIQQAHYASLGVLPTVCWNSCHRKTVLSARNSKVVCSPVRVRIAPPDSKWIRPPLSEQSSSSTVSSPSASAPDPCAKETVLSALRARKKRTVKEEDQILADGPEEKRRRQDSSGRGHSAFEPLAASGIPASFVPKPGSLKRGLSPQSSDAHLNKRSRTSSLSSLTSTYSGGVPISRRNAITSSYSSTGGLSQLRKRSGPRSSPFSRPASSCSQALARPAKEIREEELSHHSASSTAFTTDKESQGAEVADTPTREKQDSWSSPPTPGSSGPRKRKVQLLRSWRGEQLTLPPPPQLGYSVTAEDLDLEKKALSQWFSEILEDKTDTALSAVPENPPTSQPPVSLSLPTAGTPATETSLPAPSPSPLLKSLKKQQDSPGLPSPPKSAGMASPVAHSPPKTPSPLAPLGSSQSGPLAGTSSDCKPTAVFCGGTLTPASSTGPVTDTKSPPAPEAETSANSQALSAPLPLPSRTFLVESPAVSSPSPVLDPIFWPPPKSKNEGPLPSSPSKVPATTSSSSALPASTRSPSRTFKPGFHTREAPASVPIVTPFFKQAAPPAGAMSAPLFPGQTRATSAVAAATTAGTSVDSALKPVFSFRVSSMTSTLSSVTSTTASTSQPVLFGTPSASGGSFTNPAVGSSSIVQLGKPPTMPPSRAVTSFGQSLPGAPQAVASSSSSSASTAGFSDLGSSLPASAPATTSQATLTFSSTPRPAISVPFGSSAKPSLSSYPGSNAQPRFGATDGQQQWAAKPSLVPSLCSSFTLGNSAAPAPTATPATAQPAFGSTTQSTLGGLKATASASGTLAGPQPAFGSTTAVFSFGAATTSGFGATAQTTGSGASRSSSTTPSPFTFGGWAAPPSGSRGFGLSVASPGTSSASGAFGSGAGQSGTAGSTTPFVGGLSQKSLGAPSQNTSFGLNVACTAESQPVFGGASTPTFGQSTPGPGVGTSGSSLSFGASSTPIQGFVRKGPSFSIGAGPKPPGAWQQLQARRQHTSKK</sequence>
<reference evidence="3" key="1">
    <citation type="journal article" date="2020" name="Gigascience">
        <title>An improved pig reference genome sequence to enable pig genetics and genomics research.</title>
        <authorList>
            <person name="Warr A."/>
            <person name="Affara N."/>
            <person name="Aken B."/>
            <person name="Beiki H."/>
            <person name="Bickhart D.M."/>
            <person name="Billis K."/>
            <person name="Chow W."/>
            <person name="Eory L."/>
            <person name="Finlayson H.A."/>
            <person name="Flicek P."/>
            <person name="Giron C.G."/>
            <person name="Griffin D.K."/>
            <person name="Hall R."/>
            <person name="Hannum G."/>
            <person name="Hourlier T."/>
            <person name="Howe K."/>
            <person name="Hume D.A."/>
            <person name="Izuogu O."/>
            <person name="Kim K."/>
            <person name="Koren S."/>
            <person name="Liu H."/>
            <person name="Manchanda N."/>
            <person name="Martin F.J."/>
            <person name="Nonneman D.J."/>
            <person name="O'Connor R.E."/>
            <person name="Phillippy A.M."/>
            <person name="Rohrer G.A."/>
            <person name="Rosen B.D."/>
            <person name="Rund L.A."/>
            <person name="Sargent C.A."/>
            <person name="Schook L.B."/>
            <person name="Schroeder S.G."/>
            <person name="Schwartz A.S."/>
            <person name="Skinner B.M."/>
            <person name="Talbot R."/>
            <person name="Tseng E."/>
            <person name="Tuggle C.K."/>
            <person name="Watson M."/>
            <person name="Smith T.P.L."/>
            <person name="Archibald A.L."/>
        </authorList>
    </citation>
    <scope>NUCLEOTIDE SEQUENCE [LARGE SCALE GENOMIC DNA]</scope>
    <source>
        <strain evidence="3">Duroc</strain>
    </source>
</reference>
<dbReference type="Reactome" id="R-SSC-3371453">
    <property type="pathway name" value="Regulation of HSF1-mediated heat shock response"/>
</dbReference>
<dbReference type="Reactome" id="R-SSC-159230">
    <property type="pathway name" value="Transport of the SLBP Dependant Mature mRNA"/>
</dbReference>